<gene>
    <name evidence="1" type="ORF">AVDCRST_MAG56-4137</name>
</gene>
<proteinExistence type="predicted"/>
<dbReference type="AlphaFoldDB" id="A0A6J4JS60"/>
<reference evidence="1" key="1">
    <citation type="submission" date="2020-02" db="EMBL/GenBank/DDBJ databases">
        <authorList>
            <person name="Meier V. D."/>
        </authorList>
    </citation>
    <scope>NUCLEOTIDE SEQUENCE</scope>
    <source>
        <strain evidence="1">AVDCRST_MAG56</strain>
    </source>
</reference>
<organism evidence="1">
    <name type="scientific">uncultured Cytophagales bacterium</name>
    <dbReference type="NCBI Taxonomy" id="158755"/>
    <lineage>
        <taxon>Bacteria</taxon>
        <taxon>Pseudomonadati</taxon>
        <taxon>Bacteroidota</taxon>
        <taxon>Sphingobacteriia</taxon>
        <taxon>Sphingobacteriales</taxon>
        <taxon>environmental samples</taxon>
    </lineage>
</organism>
<accession>A0A6J4JS60</accession>
<protein>
    <submittedName>
        <fullName evidence="1">Uncharacterized protein</fullName>
    </submittedName>
</protein>
<evidence type="ECO:0000313" key="1">
    <source>
        <dbReference type="EMBL" id="CAA9286072.1"/>
    </source>
</evidence>
<sequence length="151" mass="17377">MDWNTLKEQVYCEDGSLRDIYVLDTSMEDWRKWTELVNGKYKVRFFNGNTEHAMDAIDFEMVKASWTGEVEAGSNAIITVGAFEVNCHFFVPEELENDIHPESFRSMDDHNQLMEYLAAVSNHLDKKVLLTAENCITSVAIEAEKGQIKYN</sequence>
<name>A0A6J4JS60_9SPHI</name>
<dbReference type="EMBL" id="CADCTQ010000348">
    <property type="protein sequence ID" value="CAA9286072.1"/>
    <property type="molecule type" value="Genomic_DNA"/>
</dbReference>